<proteinExistence type="predicted"/>
<dbReference type="RefSeq" id="WP_175504754.1">
    <property type="nucleotide sequence ID" value="NZ_CAURQT010000023.1"/>
</dbReference>
<evidence type="ECO:0000313" key="2">
    <source>
        <dbReference type="Proteomes" id="UP000509579"/>
    </source>
</evidence>
<dbReference type="Proteomes" id="UP000509579">
    <property type="component" value="Chromosome"/>
</dbReference>
<dbReference type="NCBIfam" id="NF038399">
    <property type="entry name" value="NH_RiPP_Os17"/>
    <property type="match status" value="1"/>
</dbReference>
<sequence>MSENAVKEIIRKAIADAEFRRDLGQDFAEIIDQYNLTDEEKAALKSIDWSKPLLNDDIRDSKWVHIYKQSLDE</sequence>
<organism evidence="1 2">
    <name type="scientific">Comamonas antarctica</name>
    <dbReference type="NCBI Taxonomy" id="2743470"/>
    <lineage>
        <taxon>Bacteria</taxon>
        <taxon>Pseudomonadati</taxon>
        <taxon>Pseudomonadota</taxon>
        <taxon>Betaproteobacteria</taxon>
        <taxon>Burkholderiales</taxon>
        <taxon>Comamonadaceae</taxon>
        <taxon>Comamonas</taxon>
    </lineage>
</organism>
<evidence type="ECO:0000313" key="1">
    <source>
        <dbReference type="EMBL" id="QKV53948.1"/>
    </source>
</evidence>
<gene>
    <name evidence="1" type="ORF">HUK68_14170</name>
</gene>
<reference evidence="1 2" key="1">
    <citation type="submission" date="2020-06" db="EMBL/GenBank/DDBJ databases">
        <title>Acidovorax antarctica sp. nov., isolated from Corinth ice sheet soil, Antarctic Fields Peninsula.</title>
        <authorList>
            <person name="Xu Q."/>
            <person name="Peng F."/>
        </authorList>
    </citation>
    <scope>NUCLEOTIDE SEQUENCE [LARGE SCALE GENOMIC DNA]</scope>
    <source>
        <strain evidence="1 2">16-35-5</strain>
    </source>
</reference>
<dbReference type="KEGG" id="aant:HUK68_14170"/>
<dbReference type="EMBL" id="CP054840">
    <property type="protein sequence ID" value="QKV53948.1"/>
    <property type="molecule type" value="Genomic_DNA"/>
</dbReference>
<dbReference type="AlphaFoldDB" id="A0A6N1X503"/>
<accession>A0A6N1X503</accession>
<keyword evidence="2" id="KW-1185">Reference proteome</keyword>
<name>A0A6N1X503_9BURK</name>
<protein>
    <submittedName>
        <fullName evidence="1">Uncharacterized protein</fullName>
    </submittedName>
</protein>